<sequence>MPIESDKKLNFNHHRMQIHNLSHHPKPVGKNTSTDYLFSCASVVIPHALFWREYERATENLEGAAKEGARNHDIMIL</sequence>
<protein>
    <submittedName>
        <fullName evidence="1">Uncharacterized protein</fullName>
    </submittedName>
</protein>
<accession>A0A4D6MED3</accession>
<gene>
    <name evidence="1" type="ORF">DEO72_LG7g1085</name>
</gene>
<organism evidence="1 2">
    <name type="scientific">Vigna unguiculata</name>
    <name type="common">Cowpea</name>
    <dbReference type="NCBI Taxonomy" id="3917"/>
    <lineage>
        <taxon>Eukaryota</taxon>
        <taxon>Viridiplantae</taxon>
        <taxon>Streptophyta</taxon>
        <taxon>Embryophyta</taxon>
        <taxon>Tracheophyta</taxon>
        <taxon>Spermatophyta</taxon>
        <taxon>Magnoliopsida</taxon>
        <taxon>eudicotyledons</taxon>
        <taxon>Gunneridae</taxon>
        <taxon>Pentapetalae</taxon>
        <taxon>rosids</taxon>
        <taxon>fabids</taxon>
        <taxon>Fabales</taxon>
        <taxon>Fabaceae</taxon>
        <taxon>Papilionoideae</taxon>
        <taxon>50 kb inversion clade</taxon>
        <taxon>NPAAA clade</taxon>
        <taxon>indigoferoid/millettioid clade</taxon>
        <taxon>Phaseoleae</taxon>
        <taxon>Vigna</taxon>
    </lineage>
</organism>
<dbReference type="Proteomes" id="UP000501690">
    <property type="component" value="Linkage Group LG7"/>
</dbReference>
<evidence type="ECO:0000313" key="2">
    <source>
        <dbReference type="Proteomes" id="UP000501690"/>
    </source>
</evidence>
<dbReference type="AlphaFoldDB" id="A0A4D6MED3"/>
<keyword evidence="2" id="KW-1185">Reference proteome</keyword>
<reference evidence="1 2" key="1">
    <citation type="submission" date="2019-04" db="EMBL/GenBank/DDBJ databases">
        <title>An improved genome assembly and genetic linkage map for asparagus bean, Vigna unguiculata ssp. sesquipedialis.</title>
        <authorList>
            <person name="Xia Q."/>
            <person name="Zhang R."/>
            <person name="Dong Y."/>
        </authorList>
    </citation>
    <scope>NUCLEOTIDE SEQUENCE [LARGE SCALE GENOMIC DNA]</scope>
    <source>
        <tissue evidence="1">Leaf</tissue>
    </source>
</reference>
<evidence type="ECO:0000313" key="1">
    <source>
        <dbReference type="EMBL" id="QCD99799.1"/>
    </source>
</evidence>
<name>A0A4D6MED3_VIGUN</name>
<proteinExistence type="predicted"/>
<dbReference type="EMBL" id="CP039351">
    <property type="protein sequence ID" value="QCD99799.1"/>
    <property type="molecule type" value="Genomic_DNA"/>
</dbReference>